<keyword evidence="2 3" id="KW-0378">Hydrolase</keyword>
<dbReference type="PRINTS" id="PR00502">
    <property type="entry name" value="NUDIXFAMILY"/>
</dbReference>
<comment type="similarity">
    <text evidence="3">Belongs to the Nudix hydrolase family.</text>
</comment>
<evidence type="ECO:0000256" key="3">
    <source>
        <dbReference type="RuleBase" id="RU003476"/>
    </source>
</evidence>
<keyword evidence="6" id="KW-1185">Reference proteome</keyword>
<evidence type="ECO:0000313" key="5">
    <source>
        <dbReference type="EMBL" id="UOA13281.1"/>
    </source>
</evidence>
<dbReference type="EMBL" id="CP085144">
    <property type="protein sequence ID" value="UOA13281.1"/>
    <property type="molecule type" value="Genomic_DNA"/>
</dbReference>
<reference evidence="6" key="1">
    <citation type="journal article" date="2022" name="Microorganisms">
        <title>Beyond the ABCs#Discovery of Three New Plasmid Types in Rhodobacterales (RepQ, RepY, RepW).</title>
        <authorList>
            <person name="Freese H.M."/>
            <person name="Ringel V."/>
            <person name="Overmann J."/>
            <person name="Petersen J."/>
        </authorList>
    </citation>
    <scope>NUCLEOTIDE SEQUENCE [LARGE SCALE GENOMIC DNA]</scope>
    <source>
        <strain evidence="6">DSM 109990</strain>
    </source>
</reference>
<dbReference type="Pfam" id="PF00293">
    <property type="entry name" value="NUDIX"/>
    <property type="match status" value="1"/>
</dbReference>
<evidence type="ECO:0000259" key="4">
    <source>
        <dbReference type="PROSITE" id="PS51462"/>
    </source>
</evidence>
<dbReference type="SUPFAM" id="SSF55811">
    <property type="entry name" value="Nudix"/>
    <property type="match status" value="1"/>
</dbReference>
<protein>
    <submittedName>
        <fullName evidence="5">RNA pyrophosphohydrolase</fullName>
        <ecNumber evidence="5">3.6.1.-</ecNumber>
    </submittedName>
</protein>
<dbReference type="EC" id="3.6.1.-" evidence="5"/>
<feature type="domain" description="Nudix hydrolase" evidence="4">
    <location>
        <begin position="1"/>
        <end position="145"/>
    </location>
</feature>
<evidence type="ECO:0000256" key="1">
    <source>
        <dbReference type="ARBA" id="ARBA00001946"/>
    </source>
</evidence>
<dbReference type="Proteomes" id="UP000831019">
    <property type="component" value="Chromosome"/>
</dbReference>
<dbReference type="RefSeq" id="WP_243261819.1">
    <property type="nucleotide sequence ID" value="NZ_CP085144.1"/>
</dbReference>
<dbReference type="PANTHER" id="PTHR21340">
    <property type="entry name" value="DIADENOSINE 5,5-P1,P4-TETRAPHOSPHATE PYROPHOSPHOHYDROLASE MUTT"/>
    <property type="match status" value="1"/>
</dbReference>
<name>A0ABY3ZF47_9RHOB</name>
<dbReference type="InterPro" id="IPR020476">
    <property type="entry name" value="Nudix_hydrolase"/>
</dbReference>
<accession>A0ABY3ZF47</accession>
<proteinExistence type="inferred from homology"/>
<dbReference type="InterPro" id="IPR051325">
    <property type="entry name" value="Nudix_hydrolase_domain"/>
</dbReference>
<dbReference type="InterPro" id="IPR000086">
    <property type="entry name" value="NUDIX_hydrolase_dom"/>
</dbReference>
<evidence type="ECO:0000313" key="6">
    <source>
        <dbReference type="Proteomes" id="UP000831019"/>
    </source>
</evidence>
<dbReference type="InterPro" id="IPR020084">
    <property type="entry name" value="NUDIX_hydrolase_CS"/>
</dbReference>
<dbReference type="GO" id="GO:0016787">
    <property type="term" value="F:hydrolase activity"/>
    <property type="evidence" value="ECO:0007669"/>
    <property type="project" value="UniProtKB-KW"/>
</dbReference>
<dbReference type="PROSITE" id="PS51462">
    <property type="entry name" value="NUDIX"/>
    <property type="match status" value="1"/>
</dbReference>
<dbReference type="Gene3D" id="3.90.79.10">
    <property type="entry name" value="Nucleoside Triphosphate Pyrophosphohydrolase"/>
    <property type="match status" value="1"/>
</dbReference>
<evidence type="ECO:0000256" key="2">
    <source>
        <dbReference type="ARBA" id="ARBA00022801"/>
    </source>
</evidence>
<comment type="cofactor">
    <cofactor evidence="1">
        <name>Mg(2+)</name>
        <dbReference type="ChEBI" id="CHEBI:18420"/>
    </cofactor>
</comment>
<dbReference type="PANTHER" id="PTHR21340:SF0">
    <property type="entry name" value="BIS(5'-NUCLEOSYL)-TETRAPHOSPHATASE [ASYMMETRICAL]"/>
    <property type="match status" value="1"/>
</dbReference>
<sequence>MIRRTGQMPQPGQTYTPRPGAYAILPLQSRFLMTLEMGDETEVQLPGGGIEAGESPLQALHREVLEETGWRIARPRRLGAFRRFTYMNDYDLWAQKICHIYVAHPVRQIAEPTEQHHATLVLSASEAVATLANEGDRLFLERYFTSQNKLRQRLVVGNVRIGKT</sequence>
<organism evidence="5 6">
    <name type="scientific">Sulfitobacter dubius</name>
    <dbReference type="NCBI Taxonomy" id="218673"/>
    <lineage>
        <taxon>Bacteria</taxon>
        <taxon>Pseudomonadati</taxon>
        <taxon>Pseudomonadota</taxon>
        <taxon>Alphaproteobacteria</taxon>
        <taxon>Rhodobacterales</taxon>
        <taxon>Roseobacteraceae</taxon>
        <taxon>Sulfitobacter</taxon>
    </lineage>
</organism>
<dbReference type="PROSITE" id="PS00893">
    <property type="entry name" value="NUDIX_BOX"/>
    <property type="match status" value="1"/>
</dbReference>
<dbReference type="InterPro" id="IPR015797">
    <property type="entry name" value="NUDIX_hydrolase-like_dom_sf"/>
</dbReference>
<gene>
    <name evidence="5" type="primary">rppH_1</name>
    <name evidence="5" type="ORF">DSM109990_00055</name>
</gene>